<evidence type="ECO:0000313" key="6">
    <source>
        <dbReference type="EMBL" id="SEB66420.1"/>
    </source>
</evidence>
<dbReference type="OrthoDB" id="9786584at2"/>
<dbReference type="Pfam" id="PF01261">
    <property type="entry name" value="AP_endonuc_2"/>
    <property type="match status" value="1"/>
</dbReference>
<dbReference type="SUPFAM" id="SSF51658">
    <property type="entry name" value="Xylose isomerase-like"/>
    <property type="match status" value="1"/>
</dbReference>
<feature type="active site" description="Proton donor/acceptor" evidence="4">
    <location>
        <position position="153"/>
    </location>
</feature>
<name>A0A1H4L6N0_9MICO</name>
<dbReference type="InterPro" id="IPR050417">
    <property type="entry name" value="Sugar_Epim/Isomerase"/>
</dbReference>
<evidence type="ECO:0000256" key="1">
    <source>
        <dbReference type="ARBA" id="ARBA00023235"/>
    </source>
</evidence>
<dbReference type="GO" id="GO:0008903">
    <property type="term" value="F:hydroxypyruvate isomerase activity"/>
    <property type="evidence" value="ECO:0007669"/>
    <property type="project" value="TreeGrafter"/>
</dbReference>
<dbReference type="EMBL" id="FNRY01000001">
    <property type="protein sequence ID" value="SEB66420.1"/>
    <property type="molecule type" value="Genomic_DNA"/>
</dbReference>
<keyword evidence="2" id="KW-0119">Carbohydrate metabolism</keyword>
<dbReference type="GO" id="GO:0046487">
    <property type="term" value="P:glyoxylate metabolic process"/>
    <property type="evidence" value="ECO:0007669"/>
    <property type="project" value="TreeGrafter"/>
</dbReference>
<accession>A0A1H4L6N0</accession>
<evidence type="ECO:0000256" key="2">
    <source>
        <dbReference type="ARBA" id="ARBA00023277"/>
    </source>
</evidence>
<gene>
    <name evidence="6" type="ORF">SAMN04489806_1442</name>
</gene>
<evidence type="ECO:0000256" key="3">
    <source>
        <dbReference type="PIRNR" id="PIRNR006241"/>
    </source>
</evidence>
<evidence type="ECO:0000313" key="7">
    <source>
        <dbReference type="Proteomes" id="UP000199183"/>
    </source>
</evidence>
<dbReference type="Gene3D" id="3.20.20.150">
    <property type="entry name" value="Divalent-metal-dependent TIM barrel enzymes"/>
    <property type="match status" value="1"/>
</dbReference>
<evidence type="ECO:0000256" key="4">
    <source>
        <dbReference type="PIRSR" id="PIRSR006241-50"/>
    </source>
</evidence>
<feature type="active site" description="Proton donor/acceptor" evidence="4">
    <location>
        <position position="252"/>
    </location>
</feature>
<dbReference type="STRING" id="640635.SAMN04489806_1442"/>
<dbReference type="InterPro" id="IPR036237">
    <property type="entry name" value="Xyl_isomerase-like_sf"/>
</dbReference>
<evidence type="ECO:0000259" key="5">
    <source>
        <dbReference type="Pfam" id="PF01261"/>
    </source>
</evidence>
<keyword evidence="1 3" id="KW-0413">Isomerase</keyword>
<protein>
    <submittedName>
        <fullName evidence="6">Hydroxypyruvate isomerase</fullName>
    </submittedName>
</protein>
<keyword evidence="7" id="KW-1185">Reference proteome</keyword>
<sequence length="275" mass="30084">MTERVRWIANLSLLFTEIPLLDRPAAAKAAGFDEVEFWWPFGTEGRPRASEIERFTNAVLSAGVQLAAMNLFGGDMQAGERGVLSYPERTEEFRESVRIAAHIGELLGTRLFNAPYGHRREGLPEAVQDALADESLAFASSEIGKIGGTVLLEPISGMPLYPMKLPQDAFAVIDRLRESKGITNLGFLLDQYHLENQGVDLLTAIDDWGEKILHVQLADVPGRGEPGSGAAQIGPLIERLRGSGYTGAFALEYIPTTDTATSLVAWERERSSWGV</sequence>
<reference evidence="6 7" key="1">
    <citation type="submission" date="2016-10" db="EMBL/GenBank/DDBJ databases">
        <authorList>
            <person name="de Groot N.N."/>
        </authorList>
    </citation>
    <scope>NUCLEOTIDE SEQUENCE [LARGE SCALE GENOMIC DNA]</scope>
    <source>
        <strain evidence="6 7">DSM 21799</strain>
    </source>
</reference>
<dbReference type="RefSeq" id="WP_091181958.1">
    <property type="nucleotide sequence ID" value="NZ_FNRY01000001.1"/>
</dbReference>
<proteinExistence type="inferred from homology"/>
<dbReference type="PANTHER" id="PTHR43489">
    <property type="entry name" value="ISOMERASE"/>
    <property type="match status" value="1"/>
</dbReference>
<keyword evidence="6" id="KW-0670">Pyruvate</keyword>
<dbReference type="InterPro" id="IPR013022">
    <property type="entry name" value="Xyl_isomerase-like_TIM-brl"/>
</dbReference>
<dbReference type="Proteomes" id="UP000199183">
    <property type="component" value="Unassembled WGS sequence"/>
</dbReference>
<dbReference type="AlphaFoldDB" id="A0A1H4L6N0"/>
<dbReference type="PANTHER" id="PTHR43489:SF6">
    <property type="entry name" value="HYDROXYPYRUVATE ISOMERASE-RELATED"/>
    <property type="match status" value="1"/>
</dbReference>
<dbReference type="PIRSF" id="PIRSF006241">
    <property type="entry name" value="HyI"/>
    <property type="match status" value="1"/>
</dbReference>
<organism evidence="6 7">
    <name type="scientific">Paramicrobacterium humi</name>
    <dbReference type="NCBI Taxonomy" id="640635"/>
    <lineage>
        <taxon>Bacteria</taxon>
        <taxon>Bacillati</taxon>
        <taxon>Actinomycetota</taxon>
        <taxon>Actinomycetes</taxon>
        <taxon>Micrococcales</taxon>
        <taxon>Microbacteriaceae</taxon>
        <taxon>Paramicrobacterium</taxon>
    </lineage>
</organism>
<comment type="similarity">
    <text evidence="3">Belongs to the hyi family.</text>
</comment>
<feature type="domain" description="Xylose isomerase-like TIM barrel" evidence="5">
    <location>
        <begin position="25"/>
        <end position="263"/>
    </location>
</feature>
<dbReference type="InterPro" id="IPR026040">
    <property type="entry name" value="HyI-like"/>
</dbReference>